<evidence type="ECO:0000313" key="1">
    <source>
        <dbReference type="EMBL" id="PIS12639.1"/>
    </source>
</evidence>
<protein>
    <submittedName>
        <fullName evidence="1">Uncharacterized protein</fullName>
    </submittedName>
</protein>
<dbReference type="EMBL" id="PEZN01000041">
    <property type="protein sequence ID" value="PIS12639.1"/>
    <property type="molecule type" value="Genomic_DNA"/>
</dbReference>
<accession>A0A2H0WL64</accession>
<gene>
    <name evidence="1" type="ORF">COT69_02950</name>
</gene>
<reference evidence="2" key="1">
    <citation type="submission" date="2017-09" db="EMBL/GenBank/DDBJ databases">
        <title>Depth-based differentiation of microbial function through sediment-hosted aquifers and enrichment of novel symbionts in the deep terrestrial subsurface.</title>
        <authorList>
            <person name="Probst A.J."/>
            <person name="Ladd B."/>
            <person name="Jarett J.K."/>
            <person name="Geller-Mcgrath D.E."/>
            <person name="Sieber C.M.K."/>
            <person name="Emerson J.B."/>
            <person name="Anantharaman K."/>
            <person name="Thomas B.C."/>
            <person name="Malmstrom R."/>
            <person name="Stieglmeier M."/>
            <person name="Klingl A."/>
            <person name="Woyke T."/>
            <person name="Ryan C.M."/>
            <person name="Banfield J.F."/>
        </authorList>
    </citation>
    <scope>NUCLEOTIDE SEQUENCE [LARGE SCALE GENOMIC DNA]</scope>
</reference>
<sequence length="48" mass="5517">MPMNEEQTAHRQHPVPQNIMSVEFKLVGDLTVRQFMYLIIGGITVYLA</sequence>
<name>A0A2H0WL64_UNCKA</name>
<evidence type="ECO:0000313" key="2">
    <source>
        <dbReference type="Proteomes" id="UP000230787"/>
    </source>
</evidence>
<dbReference type="AlphaFoldDB" id="A0A2H0WL64"/>
<dbReference type="Pfam" id="PF12666">
    <property type="entry name" value="PrgI"/>
    <property type="match status" value="1"/>
</dbReference>
<comment type="caution">
    <text evidence="1">The sequence shown here is derived from an EMBL/GenBank/DDBJ whole genome shotgun (WGS) entry which is preliminary data.</text>
</comment>
<proteinExistence type="predicted"/>
<dbReference type="InterPro" id="IPR024414">
    <property type="entry name" value="Uncharacterised_PrgI"/>
</dbReference>
<feature type="non-terminal residue" evidence="1">
    <location>
        <position position="48"/>
    </location>
</feature>
<organism evidence="1 2">
    <name type="scientific">candidate division WWE3 bacterium CG09_land_8_20_14_0_10_39_24</name>
    <dbReference type="NCBI Taxonomy" id="1975088"/>
    <lineage>
        <taxon>Bacteria</taxon>
        <taxon>Katanobacteria</taxon>
    </lineage>
</organism>
<dbReference type="Proteomes" id="UP000230787">
    <property type="component" value="Unassembled WGS sequence"/>
</dbReference>